<proteinExistence type="predicted"/>
<protein>
    <submittedName>
        <fullName evidence="2">Uncharacterized protein</fullName>
    </submittedName>
</protein>
<name>A0AAW2EKH2_9HYME</name>
<gene>
    <name evidence="2" type="ORF">PUN28_017147</name>
</gene>
<feature type="region of interest" description="Disordered" evidence="1">
    <location>
        <begin position="186"/>
        <end position="262"/>
    </location>
</feature>
<evidence type="ECO:0000256" key="1">
    <source>
        <dbReference type="SAM" id="MobiDB-lite"/>
    </source>
</evidence>
<accession>A0AAW2EKH2</accession>
<dbReference type="EMBL" id="JADYXP020000020">
    <property type="protein sequence ID" value="KAL0104229.1"/>
    <property type="molecule type" value="Genomic_DNA"/>
</dbReference>
<comment type="caution">
    <text evidence="2">The sequence shown here is derived from an EMBL/GenBank/DDBJ whole genome shotgun (WGS) entry which is preliminary data.</text>
</comment>
<dbReference type="AlphaFoldDB" id="A0AAW2EKH2"/>
<keyword evidence="3" id="KW-1185">Reference proteome</keyword>
<dbReference type="Proteomes" id="UP001430953">
    <property type="component" value="Unassembled WGS sequence"/>
</dbReference>
<sequence>MFAVRPADARRTGDRPTLGGVRDKIRDLVTFTRTFRRNFMGGYISFRFIASECTFTTKFLRVLNILFFFCPRKFLSFFFYRKKSIILFGIYRTFPCALNASESTRWSEPIGTWHYRHEFALPLRVAFYARLFRLDLNLQEFVITSDTCFTIFDFAPRGSGRMKAEEIGAPLFFASSFFARADYRRGKQNPSGGVKTSRKFAPVVERASGNKRLRENASNPTVARDREPEIEPRGVERARKNERQNGNARKEESGKEGRRNKKMNIRTIKILGGMKNDGEAARELVRQRIISRRNYYSGTPLCRKLLARVLPFFIREVTQSFSLLIQHMLPLQQILGKTKLQIKILLK</sequence>
<feature type="compositionally biased region" description="Basic and acidic residues" evidence="1">
    <location>
        <begin position="223"/>
        <end position="257"/>
    </location>
</feature>
<evidence type="ECO:0000313" key="2">
    <source>
        <dbReference type="EMBL" id="KAL0104229.1"/>
    </source>
</evidence>
<organism evidence="2 3">
    <name type="scientific">Cardiocondyla obscurior</name>
    <dbReference type="NCBI Taxonomy" id="286306"/>
    <lineage>
        <taxon>Eukaryota</taxon>
        <taxon>Metazoa</taxon>
        <taxon>Ecdysozoa</taxon>
        <taxon>Arthropoda</taxon>
        <taxon>Hexapoda</taxon>
        <taxon>Insecta</taxon>
        <taxon>Pterygota</taxon>
        <taxon>Neoptera</taxon>
        <taxon>Endopterygota</taxon>
        <taxon>Hymenoptera</taxon>
        <taxon>Apocrita</taxon>
        <taxon>Aculeata</taxon>
        <taxon>Formicoidea</taxon>
        <taxon>Formicidae</taxon>
        <taxon>Myrmicinae</taxon>
        <taxon>Cardiocondyla</taxon>
    </lineage>
</organism>
<evidence type="ECO:0000313" key="3">
    <source>
        <dbReference type="Proteomes" id="UP001430953"/>
    </source>
</evidence>
<reference evidence="2 3" key="1">
    <citation type="submission" date="2023-03" db="EMBL/GenBank/DDBJ databases">
        <title>High recombination rates correlate with genetic variation in Cardiocondyla obscurior ants.</title>
        <authorList>
            <person name="Errbii M."/>
        </authorList>
    </citation>
    <scope>NUCLEOTIDE SEQUENCE [LARGE SCALE GENOMIC DNA]</scope>
    <source>
        <strain evidence="2">Alpha-2009</strain>
        <tissue evidence="2">Whole body</tissue>
    </source>
</reference>